<evidence type="ECO:0000313" key="5">
    <source>
        <dbReference type="Proteomes" id="UP000639338"/>
    </source>
</evidence>
<feature type="region of interest" description="Disordered" evidence="3">
    <location>
        <begin position="275"/>
        <end position="294"/>
    </location>
</feature>
<dbReference type="PANTHER" id="PTHR12774:SF2">
    <property type="entry name" value="PEROXISOMAL BIOGENESIS FACTOR 19"/>
    <property type="match status" value="1"/>
</dbReference>
<dbReference type="GO" id="GO:0045046">
    <property type="term" value="P:protein import into peroxisome membrane"/>
    <property type="evidence" value="ECO:0007669"/>
    <property type="project" value="TreeGrafter"/>
</dbReference>
<feature type="compositionally biased region" description="Basic and acidic residues" evidence="3">
    <location>
        <begin position="27"/>
        <end position="49"/>
    </location>
</feature>
<accession>A0A834XWS3</accession>
<evidence type="ECO:0000313" key="4">
    <source>
        <dbReference type="EMBL" id="KAF7994948.1"/>
    </source>
</evidence>
<comment type="similarity">
    <text evidence="1">Belongs to the peroxin-19 family.</text>
</comment>
<organism evidence="4 5">
    <name type="scientific">Aphidius gifuensis</name>
    <name type="common">Parasitoid wasp</name>
    <dbReference type="NCBI Taxonomy" id="684658"/>
    <lineage>
        <taxon>Eukaryota</taxon>
        <taxon>Metazoa</taxon>
        <taxon>Ecdysozoa</taxon>
        <taxon>Arthropoda</taxon>
        <taxon>Hexapoda</taxon>
        <taxon>Insecta</taxon>
        <taxon>Pterygota</taxon>
        <taxon>Neoptera</taxon>
        <taxon>Endopterygota</taxon>
        <taxon>Hymenoptera</taxon>
        <taxon>Apocrita</taxon>
        <taxon>Ichneumonoidea</taxon>
        <taxon>Braconidae</taxon>
        <taxon>Aphidiinae</taxon>
        <taxon>Aphidius</taxon>
    </lineage>
</organism>
<dbReference type="Gene3D" id="1.20.120.900">
    <property type="entry name" value="Pex19, mPTS binding domain"/>
    <property type="match status" value="1"/>
</dbReference>
<dbReference type="GO" id="GO:0033328">
    <property type="term" value="F:peroxisome membrane targeting sequence binding"/>
    <property type="evidence" value="ECO:0007669"/>
    <property type="project" value="TreeGrafter"/>
</dbReference>
<dbReference type="InterPro" id="IPR006708">
    <property type="entry name" value="Pex19"/>
</dbReference>
<evidence type="ECO:0000256" key="1">
    <source>
        <dbReference type="ARBA" id="ARBA00006326"/>
    </source>
</evidence>
<comment type="caution">
    <text evidence="4">The sequence shown here is derived from an EMBL/GenBank/DDBJ whole genome shotgun (WGS) entry which is preliminary data.</text>
</comment>
<keyword evidence="5" id="KW-1185">Reference proteome</keyword>
<dbReference type="Proteomes" id="UP000639338">
    <property type="component" value="Unassembled WGS sequence"/>
</dbReference>
<protein>
    <recommendedName>
        <fullName evidence="2">Peroxin-19</fullName>
    </recommendedName>
</protein>
<dbReference type="PANTHER" id="PTHR12774">
    <property type="entry name" value="PEROXISOMAL BIOGENESIS FACTOR 19"/>
    <property type="match status" value="1"/>
</dbReference>
<evidence type="ECO:0000256" key="3">
    <source>
        <dbReference type="SAM" id="MobiDB-lite"/>
    </source>
</evidence>
<dbReference type="AlphaFoldDB" id="A0A834XWS3"/>
<sequence length="294" mass="32194">MSEENKSDQANNLELDDLLDSALEDFDKLPKTISKTEKSKNDSTKKEGDEAGEAWTDETWSQDFLKDTADKLEKNLQNLMKNGGGEDDALQKMAQTVANSITGGGSGSGSENDSDTNDFQAAIARALKGISATNENLQNAGPEMTEADLAAMFGQASIDEGPDGLFPFMQGMMQSLFSKEVLYPSLKELSDKYPAWLEEKKSTLSPEDLARYTKQLDLIQKVCLELEKEKEDDTEDIKKKRFDVILALMQDMQSCGQPPEDLVGDQVISPFDGEGAPAMPALPPGLDQQNCSIM</sequence>
<proteinExistence type="inferred from homology"/>
<dbReference type="InterPro" id="IPR038322">
    <property type="entry name" value="Pex19_C_sf"/>
</dbReference>
<reference evidence="4 5" key="1">
    <citation type="submission" date="2020-08" db="EMBL/GenBank/DDBJ databases">
        <title>Aphidius gifuensis genome sequencing and assembly.</title>
        <authorList>
            <person name="Du Z."/>
        </authorList>
    </citation>
    <scope>NUCLEOTIDE SEQUENCE [LARGE SCALE GENOMIC DNA]</scope>
    <source>
        <strain evidence="4">YNYX2018</strain>
        <tissue evidence="4">Adults</tissue>
    </source>
</reference>
<evidence type="ECO:0000256" key="2">
    <source>
        <dbReference type="ARBA" id="ARBA00029688"/>
    </source>
</evidence>
<feature type="region of interest" description="Disordered" evidence="3">
    <location>
        <begin position="27"/>
        <end position="62"/>
    </location>
</feature>
<name>A0A834XWS3_APHGI</name>
<dbReference type="OrthoDB" id="21292at2759"/>
<dbReference type="GO" id="GO:0005778">
    <property type="term" value="C:peroxisomal membrane"/>
    <property type="evidence" value="ECO:0007669"/>
    <property type="project" value="TreeGrafter"/>
</dbReference>
<gene>
    <name evidence="4" type="ORF">HCN44_004420</name>
</gene>
<dbReference type="Pfam" id="PF04614">
    <property type="entry name" value="Pex19"/>
    <property type="match status" value="1"/>
</dbReference>
<dbReference type="EMBL" id="JACMRX010000002">
    <property type="protein sequence ID" value="KAF7994948.1"/>
    <property type="molecule type" value="Genomic_DNA"/>
</dbReference>